<dbReference type="Pfam" id="PF14371">
    <property type="entry name" value="DUF4412"/>
    <property type="match status" value="1"/>
</dbReference>
<dbReference type="Proteomes" id="UP000238430">
    <property type="component" value="Unassembled WGS sequence"/>
</dbReference>
<dbReference type="OrthoDB" id="676537at2"/>
<name>A0A2T1NMF9_9FLAO</name>
<dbReference type="AlphaFoldDB" id="A0A2T1NMF9"/>
<evidence type="ECO:0000313" key="3">
    <source>
        <dbReference type="Proteomes" id="UP000238430"/>
    </source>
</evidence>
<organism evidence="2 3">
    <name type="scientific">Mesoflavibacter zeaxanthinifaciens subsp. sabulilitoris</name>
    <dbReference type="NCBI Taxonomy" id="1520893"/>
    <lineage>
        <taxon>Bacteria</taxon>
        <taxon>Pseudomonadati</taxon>
        <taxon>Bacteroidota</taxon>
        <taxon>Flavobacteriia</taxon>
        <taxon>Flavobacteriales</taxon>
        <taxon>Flavobacteriaceae</taxon>
        <taxon>Mesoflavibacter</taxon>
    </lineage>
</organism>
<comment type="caution">
    <text evidence="2">The sequence shown here is derived from an EMBL/GenBank/DDBJ whole genome shotgun (WGS) entry which is preliminary data.</text>
</comment>
<proteinExistence type="predicted"/>
<accession>A0A2T1NMF9</accession>
<sequence>MRLFYFIKSVLIKNNFSTLQHSIIKNKIMKKLIFILLASFSLVSVAQEELKEGVISSKMTMSSDNAEMNSQLQMMGETKITTYFTEDRVRAETSSPMSGESITIVDKQKEKVLTLISSPMYGKKYTMTDYEAPEDLGDDIKITKGDQTKTILGYDCQQYNVTMKADGVDMTMEIFATDQIKAQTQETSQFGDELDGFPLFMKINVLQQGMKMTLLYDVTEVKSEAVPNNMFDLTPPEGYSKMEDQ</sequence>
<feature type="domain" description="DUF4412" evidence="1">
    <location>
        <begin position="70"/>
        <end position="239"/>
    </location>
</feature>
<protein>
    <recommendedName>
        <fullName evidence="1">DUF4412 domain-containing protein</fullName>
    </recommendedName>
</protein>
<dbReference type="InterPro" id="IPR025524">
    <property type="entry name" value="DUF4412"/>
</dbReference>
<keyword evidence="3" id="KW-1185">Reference proteome</keyword>
<evidence type="ECO:0000259" key="1">
    <source>
        <dbReference type="Pfam" id="PF14371"/>
    </source>
</evidence>
<dbReference type="EMBL" id="PXOT01000014">
    <property type="protein sequence ID" value="PSG94063.1"/>
    <property type="molecule type" value="Genomic_DNA"/>
</dbReference>
<gene>
    <name evidence="2" type="ORF">C7H61_02475</name>
</gene>
<evidence type="ECO:0000313" key="2">
    <source>
        <dbReference type="EMBL" id="PSG94063.1"/>
    </source>
</evidence>
<reference evidence="2 3" key="1">
    <citation type="submission" date="2018-03" db="EMBL/GenBank/DDBJ databases">
        <title>Mesoflavibacter sp. HG37 and Mesoflavibacter sp. HG96 sp.nov., two marine bacteria isolated from seawater of Western Pacific Ocean.</title>
        <authorList>
            <person name="Cheng H."/>
            <person name="Wu Y.-H."/>
            <person name="Guo L.-L."/>
            <person name="Xu X.-W."/>
        </authorList>
    </citation>
    <scope>NUCLEOTIDE SEQUENCE [LARGE SCALE GENOMIC DNA]</scope>
    <source>
        <strain evidence="2 3">KCTC 42117</strain>
    </source>
</reference>